<feature type="domain" description="HIT" evidence="20">
    <location>
        <begin position="106"/>
        <end position="242"/>
    </location>
</feature>
<accession>A0A4Q4RWC9</accession>
<evidence type="ECO:0000259" key="21">
    <source>
        <dbReference type="Pfam" id="PF16278"/>
    </source>
</evidence>
<keyword evidence="8" id="KW-0378">Hydrolase</keyword>
<evidence type="ECO:0000256" key="6">
    <source>
        <dbReference type="ARBA" id="ARBA00022723"/>
    </source>
</evidence>
<evidence type="ECO:0000256" key="4">
    <source>
        <dbReference type="ARBA" id="ARBA00012496"/>
    </source>
</evidence>
<keyword evidence="7" id="KW-0227">DNA damage</keyword>
<dbReference type="GO" id="GO:0003697">
    <property type="term" value="F:single-stranded DNA binding"/>
    <property type="evidence" value="ECO:0007669"/>
    <property type="project" value="TreeGrafter"/>
</dbReference>
<dbReference type="GO" id="GO:0005737">
    <property type="term" value="C:cytoplasm"/>
    <property type="evidence" value="ECO:0007669"/>
    <property type="project" value="UniProtKB-SubCell"/>
</dbReference>
<evidence type="ECO:0000256" key="5">
    <source>
        <dbReference type="ARBA" id="ARBA00022490"/>
    </source>
</evidence>
<proteinExistence type="predicted"/>
<keyword evidence="11" id="KW-0234">DNA repair</keyword>
<dbReference type="AlphaFoldDB" id="A0A4Q4RWC9"/>
<dbReference type="GO" id="GO:0030983">
    <property type="term" value="F:mismatched DNA binding"/>
    <property type="evidence" value="ECO:0007669"/>
    <property type="project" value="TreeGrafter"/>
</dbReference>
<evidence type="ECO:0000256" key="11">
    <source>
        <dbReference type="ARBA" id="ARBA00023204"/>
    </source>
</evidence>
<feature type="region of interest" description="Disordered" evidence="19">
    <location>
        <begin position="1"/>
        <end position="77"/>
    </location>
</feature>
<keyword evidence="5" id="KW-0963">Cytoplasm</keyword>
<keyword evidence="10" id="KW-0238">DNA-binding</keyword>
<dbReference type="GO" id="GO:1990165">
    <property type="term" value="F:single-strand break-containing DNA binding"/>
    <property type="evidence" value="ECO:0007669"/>
    <property type="project" value="TreeGrafter"/>
</dbReference>
<dbReference type="OrthoDB" id="3512845at2759"/>
<dbReference type="Proteomes" id="UP000293823">
    <property type="component" value="Unassembled WGS sequence"/>
</dbReference>
<evidence type="ECO:0000256" key="13">
    <source>
        <dbReference type="ARBA" id="ARBA00024601"/>
    </source>
</evidence>
<dbReference type="GO" id="GO:0120108">
    <property type="term" value="F:DNA-3'-diphospho-5'-guanosine diphosphatase activity"/>
    <property type="evidence" value="ECO:0007669"/>
    <property type="project" value="UniProtKB-EC"/>
</dbReference>
<comment type="catalytic activity">
    <reaction evidence="14">
        <text>a 5'-end adenosine-5'-diphospho-5'-2'-deoxyribonucleoside-DNA + H2O = a 5'-end 5'-phospho-2'-deoxyribonucleoside-DNA + AMP + 2 H(+)</text>
        <dbReference type="Rhea" id="RHEA:52128"/>
        <dbReference type="Rhea" id="RHEA-COMP:13180"/>
        <dbReference type="Rhea" id="RHEA-COMP:13181"/>
        <dbReference type="ChEBI" id="CHEBI:15377"/>
        <dbReference type="ChEBI" id="CHEBI:15378"/>
        <dbReference type="ChEBI" id="CHEBI:136412"/>
        <dbReference type="ChEBI" id="CHEBI:136413"/>
        <dbReference type="ChEBI" id="CHEBI:456215"/>
        <dbReference type="EC" id="3.6.1.71"/>
    </reaction>
</comment>
<dbReference type="SUPFAM" id="SSF54197">
    <property type="entry name" value="HIT-like"/>
    <property type="match status" value="1"/>
</dbReference>
<evidence type="ECO:0000256" key="1">
    <source>
        <dbReference type="ARBA" id="ARBA00004123"/>
    </source>
</evidence>
<dbReference type="PANTHER" id="PTHR12486">
    <property type="entry name" value="APRATAXIN-RELATED"/>
    <property type="match status" value="1"/>
</dbReference>
<dbReference type="Gene3D" id="3.30.428.10">
    <property type="entry name" value="HIT-like"/>
    <property type="match status" value="1"/>
</dbReference>
<comment type="caution">
    <text evidence="22">The sequence shown here is derived from an EMBL/GenBank/DDBJ whole genome shotgun (WGS) entry which is preliminary data.</text>
</comment>
<dbReference type="EC" id="3.6.1.71" evidence="4"/>
<organism evidence="22 23">
    <name type="scientific">Alternaria arborescens</name>
    <dbReference type="NCBI Taxonomy" id="156630"/>
    <lineage>
        <taxon>Eukaryota</taxon>
        <taxon>Fungi</taxon>
        <taxon>Dikarya</taxon>
        <taxon>Ascomycota</taxon>
        <taxon>Pezizomycotina</taxon>
        <taxon>Dothideomycetes</taxon>
        <taxon>Pleosporomycetidae</taxon>
        <taxon>Pleosporales</taxon>
        <taxon>Pleosporineae</taxon>
        <taxon>Pleosporaceae</taxon>
        <taxon>Alternaria</taxon>
        <taxon>Alternaria sect. Alternaria</taxon>
    </lineage>
</organism>
<dbReference type="GO" id="GO:0033699">
    <property type="term" value="F:DNA 5'-adenosine monophosphate hydrolase activity"/>
    <property type="evidence" value="ECO:0007669"/>
    <property type="project" value="UniProtKB-EC"/>
</dbReference>
<evidence type="ECO:0000256" key="2">
    <source>
        <dbReference type="ARBA" id="ARBA00004496"/>
    </source>
</evidence>
<evidence type="ECO:0000256" key="19">
    <source>
        <dbReference type="SAM" id="MobiDB-lite"/>
    </source>
</evidence>
<evidence type="ECO:0000256" key="14">
    <source>
        <dbReference type="ARBA" id="ARBA00044639"/>
    </source>
</evidence>
<dbReference type="EMBL" id="PEJP01000024">
    <property type="protein sequence ID" value="RYO61614.1"/>
    <property type="molecule type" value="Genomic_DNA"/>
</dbReference>
<evidence type="ECO:0000256" key="7">
    <source>
        <dbReference type="ARBA" id="ARBA00022763"/>
    </source>
</evidence>
<reference evidence="23" key="1">
    <citation type="journal article" date="2019" name="bioRxiv">
        <title>Genomics, evolutionary history and diagnostics of the Alternaria alternata species group including apple and Asian pear pathotypes.</title>
        <authorList>
            <person name="Armitage A.D."/>
            <person name="Cockerton H.M."/>
            <person name="Sreenivasaprasad S."/>
            <person name="Woodhall J.W."/>
            <person name="Lane C.R."/>
            <person name="Harrison R.J."/>
            <person name="Clarkson J.P."/>
        </authorList>
    </citation>
    <scope>NUCLEOTIDE SEQUENCE [LARGE SCALE GENOMIC DNA]</scope>
    <source>
        <strain evidence="23">RGR 97.0016</strain>
    </source>
</reference>
<evidence type="ECO:0000256" key="8">
    <source>
        <dbReference type="ARBA" id="ARBA00022801"/>
    </source>
</evidence>
<dbReference type="GO" id="GO:0000012">
    <property type="term" value="P:single strand break repair"/>
    <property type="evidence" value="ECO:0007669"/>
    <property type="project" value="TreeGrafter"/>
</dbReference>
<keyword evidence="23" id="KW-1185">Reference proteome</keyword>
<dbReference type="Pfam" id="PF01230">
    <property type="entry name" value="HIT"/>
    <property type="match status" value="1"/>
</dbReference>
<evidence type="ECO:0000256" key="18">
    <source>
        <dbReference type="ARBA" id="ARBA00076243"/>
    </source>
</evidence>
<name>A0A4Q4RWC9_9PLEO</name>
<protein>
    <recommendedName>
        <fullName evidence="17">Aprataxin-like protein</fullName>
        <ecNumber evidence="4">3.6.1.71</ecNumber>
        <ecNumber evidence="3">3.6.1.72</ecNumber>
    </recommendedName>
    <alternativeName>
        <fullName evidence="18">Hit family protein 3</fullName>
    </alternativeName>
</protein>
<dbReference type="PANTHER" id="PTHR12486:SF4">
    <property type="entry name" value="APRATAXIN"/>
    <property type="match status" value="1"/>
</dbReference>
<dbReference type="InterPro" id="IPR011146">
    <property type="entry name" value="HIT-like"/>
</dbReference>
<dbReference type="Pfam" id="PF16278">
    <property type="entry name" value="zf-C2HE"/>
    <property type="match status" value="1"/>
</dbReference>
<feature type="domain" description="Aprataxin C2HE/C2H2/C2HC zinc finger" evidence="21">
    <location>
        <begin position="257"/>
        <end position="311"/>
    </location>
</feature>
<comment type="subcellular location">
    <subcellularLocation>
        <location evidence="2">Cytoplasm</location>
    </subcellularLocation>
    <subcellularLocation>
        <location evidence="1">Nucleus</location>
    </subcellularLocation>
</comment>
<feature type="compositionally biased region" description="Basic and acidic residues" evidence="19">
    <location>
        <begin position="9"/>
        <end position="19"/>
    </location>
</feature>
<gene>
    <name evidence="22" type="ORF">AA0113_g6600</name>
</gene>
<evidence type="ECO:0000259" key="20">
    <source>
        <dbReference type="Pfam" id="PF01230"/>
    </source>
</evidence>
<evidence type="ECO:0000313" key="22">
    <source>
        <dbReference type="EMBL" id="RYO61614.1"/>
    </source>
</evidence>
<dbReference type="GO" id="GO:0046872">
    <property type="term" value="F:metal ion binding"/>
    <property type="evidence" value="ECO:0007669"/>
    <property type="project" value="UniProtKB-KW"/>
</dbReference>
<evidence type="ECO:0000256" key="16">
    <source>
        <dbReference type="ARBA" id="ARBA00059438"/>
    </source>
</evidence>
<keyword evidence="6" id="KW-0479">Metal-binding</keyword>
<evidence type="ECO:0000256" key="15">
    <source>
        <dbReference type="ARBA" id="ARBA00044713"/>
    </source>
</evidence>
<sequence>MTNQAAAKHTHDAMTKEEIAGAETPNQPQPAVAETPNQPQPAVAPGSSKRPNAFTELMSQTKKPKPPTIPAADGPGLVEKATKTVKRWDPRNGLGVYIESPETNPENKVLEYDEDFVVITDKYPKASVHLLLIPRKPKYYDQHPLHALSTDAAFLAEVEKRVIRLKDLAAYELRRQYGDVSTTDKPYNEALEEMMCSRNPPPVEEQASLLPPGRDWSKDIVVGVHTHPSMNHLHIHIFSRDMHSDWMKHKKHYLSFNSSFLVRLDEFPLEEGSERFAPGDWPSWDMKCWRCSKNFKNKFPTLKQHLNEEFEDWKRE</sequence>
<comment type="function">
    <text evidence="16">DNA-binding protein involved in single-strand DNA break repair, double-strand DNA break repair and base excision repair. Resolves abortive DNA ligation intermediates formed either at base excision sites, or when DNA ligases attempt to repair non-ligatable breaks induced by reactive oxygen species. Catalyzes the release of adenylate groups covalently linked to 5'-phosphate termini, resulting in the production of 5'-phosphate termini that can be efficiently rejoined. Likewise, catalyzes the release of 3'-linked guanosine (DNAppG) and inosine (DNAppI) from DNA, but has higher specific activity with 5'-linked adenosine (AppDNA).</text>
</comment>
<dbReference type="EC" id="3.6.1.72" evidence="3"/>
<dbReference type="InterPro" id="IPR032566">
    <property type="entry name" value="Znf-C2HE"/>
</dbReference>
<evidence type="ECO:0000256" key="9">
    <source>
        <dbReference type="ARBA" id="ARBA00022833"/>
    </source>
</evidence>
<comment type="catalytic activity">
    <reaction evidence="15">
        <text>a 5'-end adenosine-5'-diphospho-5'-ribonucleoside-2'-deoxyribonucleotide-DNA + H2O = a 5'-end 5'-phospho-ribonucleoside-2'-deoxyribonucleotide-DNA + AMP + 2 H(+)</text>
        <dbReference type="Rhea" id="RHEA:52132"/>
        <dbReference type="Rhea" id="RHEA-COMP:13182"/>
        <dbReference type="Rhea" id="RHEA-COMP:13183"/>
        <dbReference type="ChEBI" id="CHEBI:15377"/>
        <dbReference type="ChEBI" id="CHEBI:15378"/>
        <dbReference type="ChEBI" id="CHEBI:136414"/>
        <dbReference type="ChEBI" id="CHEBI:136415"/>
        <dbReference type="ChEBI" id="CHEBI:456215"/>
        <dbReference type="EC" id="3.6.1.71"/>
    </reaction>
</comment>
<evidence type="ECO:0000256" key="10">
    <source>
        <dbReference type="ARBA" id="ARBA00023125"/>
    </source>
</evidence>
<dbReference type="InterPro" id="IPR036265">
    <property type="entry name" value="HIT-like_sf"/>
</dbReference>
<comment type="catalytic activity">
    <reaction evidence="13">
        <text>a 3'-end 2'-deoxyribonucleotide-3'-diphospho-5'-guanosine-DNA + H2O = a 3'-end 2'-deoxyribonucleotide 3'-phosphate-DNA + GMP + 2 H(+)</text>
        <dbReference type="Rhea" id="RHEA:52140"/>
        <dbReference type="Rhea" id="RHEA-COMP:13186"/>
        <dbReference type="Rhea" id="RHEA-COMP:13187"/>
        <dbReference type="ChEBI" id="CHEBI:15377"/>
        <dbReference type="ChEBI" id="CHEBI:15378"/>
        <dbReference type="ChEBI" id="CHEBI:58115"/>
        <dbReference type="ChEBI" id="CHEBI:136419"/>
        <dbReference type="ChEBI" id="CHEBI:136420"/>
        <dbReference type="EC" id="3.6.1.72"/>
    </reaction>
</comment>
<evidence type="ECO:0000256" key="12">
    <source>
        <dbReference type="ARBA" id="ARBA00023242"/>
    </source>
</evidence>
<keyword evidence="9" id="KW-0862">Zinc</keyword>
<evidence type="ECO:0000256" key="3">
    <source>
        <dbReference type="ARBA" id="ARBA00012495"/>
    </source>
</evidence>
<dbReference type="FunFam" id="3.30.428.10:FF:000017">
    <property type="entry name" value="Aprataxin-like protein"/>
    <property type="match status" value="1"/>
</dbReference>
<dbReference type="GO" id="GO:0005634">
    <property type="term" value="C:nucleus"/>
    <property type="evidence" value="ECO:0007669"/>
    <property type="project" value="UniProtKB-SubCell"/>
</dbReference>
<keyword evidence="12" id="KW-0539">Nucleus</keyword>
<evidence type="ECO:0000256" key="17">
    <source>
        <dbReference type="ARBA" id="ARBA00068941"/>
    </source>
</evidence>
<evidence type="ECO:0000313" key="23">
    <source>
        <dbReference type="Proteomes" id="UP000293823"/>
    </source>
</evidence>
<dbReference type="GO" id="GO:0003725">
    <property type="term" value="F:double-stranded RNA binding"/>
    <property type="evidence" value="ECO:0007669"/>
    <property type="project" value="TreeGrafter"/>
</dbReference>